<protein>
    <submittedName>
        <fullName evidence="2">Phosphotransferase enzyme family protein</fullName>
    </submittedName>
</protein>
<organism evidence="2 3">
    <name type="scientific">Roseovarius halotolerans</name>
    <dbReference type="NCBI Taxonomy" id="505353"/>
    <lineage>
        <taxon>Bacteria</taxon>
        <taxon>Pseudomonadati</taxon>
        <taxon>Pseudomonadota</taxon>
        <taxon>Alphaproteobacteria</taxon>
        <taxon>Rhodobacterales</taxon>
        <taxon>Roseobacteraceae</taxon>
        <taxon>Roseovarius</taxon>
    </lineage>
</organism>
<gene>
    <name evidence="2" type="ORF">ROH8110_01992</name>
</gene>
<proteinExistence type="predicted"/>
<dbReference type="Pfam" id="PF01636">
    <property type="entry name" value="APH"/>
    <property type="match status" value="1"/>
</dbReference>
<dbReference type="GO" id="GO:0016740">
    <property type="term" value="F:transferase activity"/>
    <property type="evidence" value="ECO:0007669"/>
    <property type="project" value="UniProtKB-KW"/>
</dbReference>
<dbReference type="OrthoDB" id="7334546at2"/>
<dbReference type="RefSeq" id="WP_085817573.1">
    <property type="nucleotide sequence ID" value="NZ_FWFU01000002.1"/>
</dbReference>
<dbReference type="Proteomes" id="UP000193207">
    <property type="component" value="Unassembled WGS sequence"/>
</dbReference>
<dbReference type="InterPro" id="IPR002575">
    <property type="entry name" value="Aminoglycoside_PTrfase"/>
</dbReference>
<evidence type="ECO:0000313" key="2">
    <source>
        <dbReference type="EMBL" id="SLN38042.1"/>
    </source>
</evidence>
<dbReference type="EMBL" id="FWFU01000002">
    <property type="protein sequence ID" value="SLN38042.1"/>
    <property type="molecule type" value="Genomic_DNA"/>
</dbReference>
<dbReference type="SUPFAM" id="SSF56112">
    <property type="entry name" value="Protein kinase-like (PK-like)"/>
    <property type="match status" value="1"/>
</dbReference>
<dbReference type="InterPro" id="IPR011009">
    <property type="entry name" value="Kinase-like_dom_sf"/>
</dbReference>
<sequence length="293" mass="31398">MTAADILPPEPLAQTLADAGVLPEGCAWTPLAGGRTNRLWLVSPPSGAAAVVKLYTRAAPNPLFPNDPAVELRLLRHLSGHGIAPHPLYFGETPAGICLVYAHLPGAPWVRGAYLAAATLKRLHAIAPPPGLRNAPDGSLALSEQTEAILARCKSHAARAAEALRPRQEVPALGRAALLHGDPVPANIVVDETGARLIDWQCPAIGDPCEDIALFLSPAMQLSYRGAALDAPERAAFLASYRDPEMIARYRRLAPWYHWRMLAYCLWRHESGDPDARAAADLEQAALTALSRA</sequence>
<evidence type="ECO:0000313" key="3">
    <source>
        <dbReference type="Proteomes" id="UP000193207"/>
    </source>
</evidence>
<feature type="domain" description="Aminoglycoside phosphotransferase" evidence="1">
    <location>
        <begin position="28"/>
        <end position="255"/>
    </location>
</feature>
<name>A0A1X6Z1X7_9RHOB</name>
<evidence type="ECO:0000259" key="1">
    <source>
        <dbReference type="Pfam" id="PF01636"/>
    </source>
</evidence>
<keyword evidence="2" id="KW-0808">Transferase</keyword>
<keyword evidence="3" id="KW-1185">Reference proteome</keyword>
<dbReference type="AlphaFoldDB" id="A0A1X6Z1X7"/>
<reference evidence="2 3" key="1">
    <citation type="submission" date="2017-03" db="EMBL/GenBank/DDBJ databases">
        <authorList>
            <person name="Afonso C.L."/>
            <person name="Miller P.J."/>
            <person name="Scott M.A."/>
            <person name="Spackman E."/>
            <person name="Goraichik I."/>
            <person name="Dimitrov K.M."/>
            <person name="Suarez D.L."/>
            <person name="Swayne D.E."/>
        </authorList>
    </citation>
    <scope>NUCLEOTIDE SEQUENCE [LARGE SCALE GENOMIC DNA]</scope>
    <source>
        <strain evidence="2 3">CECT 8110</strain>
    </source>
</reference>
<dbReference type="Gene3D" id="3.90.1200.10">
    <property type="match status" value="1"/>
</dbReference>
<accession>A0A1X6Z1X7</accession>